<comment type="caution">
    <text evidence="2">The sequence shown here is derived from an EMBL/GenBank/DDBJ whole genome shotgun (WGS) entry which is preliminary data.</text>
</comment>
<reference evidence="2 3" key="1">
    <citation type="journal article" date="2020" name="ISME J.">
        <title>Comparative genomics reveals insights into cyanobacterial evolution and habitat adaptation.</title>
        <authorList>
            <person name="Chen M.Y."/>
            <person name="Teng W.K."/>
            <person name="Zhao L."/>
            <person name="Hu C.X."/>
            <person name="Zhou Y.K."/>
            <person name="Han B.P."/>
            <person name="Song L.R."/>
            <person name="Shu W.S."/>
        </authorList>
    </citation>
    <scope>NUCLEOTIDE SEQUENCE [LARGE SCALE GENOMIC DNA]</scope>
    <source>
        <strain evidence="2 3">FACHB-119</strain>
    </source>
</reference>
<evidence type="ECO:0000256" key="1">
    <source>
        <dbReference type="SAM" id="MobiDB-lite"/>
    </source>
</evidence>
<dbReference type="RefSeq" id="WP_190480555.1">
    <property type="nucleotide sequence ID" value="NZ_JACJSG010000102.1"/>
</dbReference>
<name>A0ABR8DER2_9NOST</name>
<dbReference type="Proteomes" id="UP000661112">
    <property type="component" value="Unassembled WGS sequence"/>
</dbReference>
<feature type="compositionally biased region" description="Basic and acidic residues" evidence="1">
    <location>
        <begin position="24"/>
        <end position="39"/>
    </location>
</feature>
<evidence type="ECO:0000313" key="3">
    <source>
        <dbReference type="Proteomes" id="UP000661112"/>
    </source>
</evidence>
<organism evidence="2 3">
    <name type="scientific">Anabaena azotica FACHB-119</name>
    <dbReference type="NCBI Taxonomy" id="947527"/>
    <lineage>
        <taxon>Bacteria</taxon>
        <taxon>Bacillati</taxon>
        <taxon>Cyanobacteriota</taxon>
        <taxon>Cyanophyceae</taxon>
        <taxon>Nostocales</taxon>
        <taxon>Nostocaceae</taxon>
        <taxon>Anabaena</taxon>
        <taxon>Anabaena azotica</taxon>
    </lineage>
</organism>
<dbReference type="EMBL" id="JACJSG010000102">
    <property type="protein sequence ID" value="MBD2505599.1"/>
    <property type="molecule type" value="Genomic_DNA"/>
</dbReference>
<sequence>MDNSSAYPVSPLEDKEQGAGSRGEGNRTRSREQGAEGKDSPPCTEQSASFPQESPLPPAQTCPPASRLSPEIQEFIDTVNSGKGFANITEIISAEVQRQIEGQLMEFQNAIAQTNLAAIEVLSQELLRIKEESATLTGVMERLATAVAPDLPPTEDEVVSFQVAINNLEKYGNIIPSQTDIILAQSRLKQERAWSLVWQSLTKMLIRKLEKIICKQPTSTERTGATKTT</sequence>
<feature type="region of interest" description="Disordered" evidence="1">
    <location>
        <begin position="1"/>
        <end position="66"/>
    </location>
</feature>
<keyword evidence="3" id="KW-1185">Reference proteome</keyword>
<proteinExistence type="predicted"/>
<accession>A0ABR8DER2</accession>
<protein>
    <submittedName>
        <fullName evidence="2">Uncharacterized protein</fullName>
    </submittedName>
</protein>
<evidence type="ECO:0000313" key="2">
    <source>
        <dbReference type="EMBL" id="MBD2505599.1"/>
    </source>
</evidence>
<feature type="compositionally biased region" description="Polar residues" evidence="1">
    <location>
        <begin position="43"/>
        <end position="52"/>
    </location>
</feature>
<gene>
    <name evidence="2" type="ORF">H6G83_34260</name>
</gene>